<dbReference type="EMBL" id="RDQH01000331">
    <property type="protein sequence ID" value="RXH98553.1"/>
    <property type="molecule type" value="Genomic_DNA"/>
</dbReference>
<keyword evidence="2" id="KW-1185">Reference proteome</keyword>
<feature type="non-terminal residue" evidence="1">
    <location>
        <position position="1"/>
    </location>
</feature>
<gene>
    <name evidence="1" type="ORF">DVH24_010878</name>
</gene>
<sequence>HRPSIVAAVELLKHLVEQQHFLLSRVHPLYFSPGQPTPLCSKLFNFFHTNYLKIPALKHLRSLTHPSGIDAPKPLHHFERLLVELIAIDISPLLPLTFSTMMMLEFRIMIHPEQGRICCLCQQGGKVRYSFRYVIIVAWHFPRTFNCCCIVEYIKNDAVNRRGSHQLVDVLTHPMCCNLFAT</sequence>
<organism evidence="1 2">
    <name type="scientific">Malus domestica</name>
    <name type="common">Apple</name>
    <name type="synonym">Pyrus malus</name>
    <dbReference type="NCBI Taxonomy" id="3750"/>
    <lineage>
        <taxon>Eukaryota</taxon>
        <taxon>Viridiplantae</taxon>
        <taxon>Streptophyta</taxon>
        <taxon>Embryophyta</taxon>
        <taxon>Tracheophyta</taxon>
        <taxon>Spermatophyta</taxon>
        <taxon>Magnoliopsida</taxon>
        <taxon>eudicotyledons</taxon>
        <taxon>Gunneridae</taxon>
        <taxon>Pentapetalae</taxon>
        <taxon>rosids</taxon>
        <taxon>fabids</taxon>
        <taxon>Rosales</taxon>
        <taxon>Rosaceae</taxon>
        <taxon>Amygdaloideae</taxon>
        <taxon>Maleae</taxon>
        <taxon>Malus</taxon>
    </lineage>
</organism>
<comment type="caution">
    <text evidence="1">The sequence shown here is derived from an EMBL/GenBank/DDBJ whole genome shotgun (WGS) entry which is preliminary data.</text>
</comment>
<evidence type="ECO:0000313" key="2">
    <source>
        <dbReference type="Proteomes" id="UP000290289"/>
    </source>
</evidence>
<dbReference type="Proteomes" id="UP000290289">
    <property type="component" value="Chromosome 5"/>
</dbReference>
<dbReference type="AlphaFoldDB" id="A0A498JX72"/>
<evidence type="ECO:0000313" key="1">
    <source>
        <dbReference type="EMBL" id="RXH98553.1"/>
    </source>
</evidence>
<protein>
    <submittedName>
        <fullName evidence="1">Uncharacterized protein</fullName>
    </submittedName>
</protein>
<reference evidence="1 2" key="1">
    <citation type="submission" date="2018-10" db="EMBL/GenBank/DDBJ databases">
        <title>A high-quality apple genome assembly.</title>
        <authorList>
            <person name="Hu J."/>
        </authorList>
    </citation>
    <scope>NUCLEOTIDE SEQUENCE [LARGE SCALE GENOMIC DNA]</scope>
    <source>
        <strain evidence="2">cv. HFTH1</strain>
        <tissue evidence="1">Young leaf</tissue>
    </source>
</reference>
<name>A0A498JX72_MALDO</name>
<accession>A0A498JX72</accession>
<proteinExistence type="predicted"/>